<name>A0A0E0K3T7_ORYPU</name>
<feature type="transmembrane region" description="Helical" evidence="7">
    <location>
        <begin position="623"/>
        <end position="641"/>
    </location>
</feature>
<protein>
    <submittedName>
        <fullName evidence="8">Uncharacterized protein</fullName>
    </submittedName>
</protein>
<feature type="transmembrane region" description="Helical" evidence="7">
    <location>
        <begin position="139"/>
        <end position="156"/>
    </location>
</feature>
<feature type="transmembrane region" description="Helical" evidence="7">
    <location>
        <begin position="421"/>
        <end position="443"/>
    </location>
</feature>
<sequence>MKNGLKNTREVEKRRQSSSSATSRRRRPPVRREREEEQEMSGNDGDMKMRVIVMEDDETSNAPKDLCCDYTLDGSVDIKGSPAVKGKSGGWLAGGLILLNQGLATLAFFGVNVNLVLFLTRVLQQSNGDAANNVSKWTGTVYMFSLIGAFLSDSYWGRYKTCAIFQAIFVLVSTTTCHISLCRSTCTASPAPFSGLALLSLSSRLYLIRPVGCGTEHVPCEPHPGAELGIFYIALYMIAFGNGGYQPNVATFGADQFDGEDPAESHSKVSFFSYFYLALNLGSLFSNTFLSFLEDEGNWALGFWVSTAAAATALLLFLSGTLRYRYIRPNGNPVGRIFQVAFAACRNWKAGESPGAVTLYESDEKADSGGRKLLHTEGFRFLDRAALVGANPKLGTCTQPRDPWKLCTVTQVEEVKSILRLLPIWLCTILYSVVFTQMASLFVVQGAAMRRTTRFPGFSVPPSSMSAFDILTVAATIFLYRRAVCPLVSRFTGRRTGPTELQRMGLGLVLGAMAMATAGTVEHFRKAGATTAMGSDLHIMWQVPQYALIGVSEVMMYVGQLEFFNGEMPDALKSFGSALCMMSMSLGNYFSDVIVSAVTKATAVRGRPGWIPADLNEGHLDKFFFLLAVLAVADFAVYLVCASRYRSGTVDVDRSDGEEEDGVAGQMAATV</sequence>
<dbReference type="GO" id="GO:0016020">
    <property type="term" value="C:membrane"/>
    <property type="evidence" value="ECO:0007669"/>
    <property type="project" value="UniProtKB-SubCell"/>
</dbReference>
<feature type="region of interest" description="Disordered" evidence="6">
    <location>
        <begin position="651"/>
        <end position="671"/>
    </location>
</feature>
<dbReference type="EnsemblPlants" id="OPUNC02G26210.2">
    <property type="protein sequence ID" value="OPUNC02G26210.2"/>
    <property type="gene ID" value="OPUNC02G26210"/>
</dbReference>
<comment type="subcellular location">
    <subcellularLocation>
        <location evidence="1">Membrane</location>
        <topology evidence="1">Multi-pass membrane protein</topology>
    </subcellularLocation>
</comment>
<evidence type="ECO:0000256" key="4">
    <source>
        <dbReference type="ARBA" id="ARBA00022989"/>
    </source>
</evidence>
<keyword evidence="4 7" id="KW-1133">Transmembrane helix</keyword>
<dbReference type="InterPro" id="IPR036259">
    <property type="entry name" value="MFS_trans_sf"/>
</dbReference>
<dbReference type="OMA" id="RETSGKW"/>
<accession>A0A0E0K3T7</accession>
<keyword evidence="5 7" id="KW-0472">Membrane</keyword>
<reference evidence="8" key="1">
    <citation type="submission" date="2015-04" db="UniProtKB">
        <authorList>
            <consortium name="EnsemblPlants"/>
        </authorList>
    </citation>
    <scope>IDENTIFICATION</scope>
</reference>
<feature type="transmembrane region" description="Helical" evidence="7">
    <location>
        <begin position="91"/>
        <end position="119"/>
    </location>
</feature>
<comment type="similarity">
    <text evidence="2">Belongs to the major facilitator superfamily. Proton-dependent oligopeptide transporter (POT/PTR) (TC 2.A.17) family.</text>
</comment>
<evidence type="ECO:0000256" key="2">
    <source>
        <dbReference type="ARBA" id="ARBA00005982"/>
    </source>
</evidence>
<dbReference type="Gramene" id="OPUNC02G26210.2">
    <property type="protein sequence ID" value="OPUNC02G26210.2"/>
    <property type="gene ID" value="OPUNC02G26210"/>
</dbReference>
<evidence type="ECO:0000256" key="5">
    <source>
        <dbReference type="ARBA" id="ARBA00023136"/>
    </source>
</evidence>
<dbReference type="InterPro" id="IPR000109">
    <property type="entry name" value="POT_fam"/>
</dbReference>
<evidence type="ECO:0000256" key="1">
    <source>
        <dbReference type="ARBA" id="ARBA00004141"/>
    </source>
</evidence>
<dbReference type="Proteomes" id="UP000026962">
    <property type="component" value="Chromosome 2"/>
</dbReference>
<dbReference type="PANTHER" id="PTHR11654">
    <property type="entry name" value="OLIGOPEPTIDE TRANSPORTER-RELATED"/>
    <property type="match status" value="1"/>
</dbReference>
<evidence type="ECO:0000313" key="8">
    <source>
        <dbReference type="EnsemblPlants" id="OPUNC02G26210.2"/>
    </source>
</evidence>
<evidence type="ECO:0000313" key="9">
    <source>
        <dbReference type="Proteomes" id="UP000026962"/>
    </source>
</evidence>
<feature type="transmembrane region" description="Helical" evidence="7">
    <location>
        <begin position="274"/>
        <end position="293"/>
    </location>
</feature>
<dbReference type="AlphaFoldDB" id="A0A0E0K3T7"/>
<evidence type="ECO:0000256" key="7">
    <source>
        <dbReference type="SAM" id="Phobius"/>
    </source>
</evidence>
<feature type="region of interest" description="Disordered" evidence="6">
    <location>
        <begin position="1"/>
        <end position="46"/>
    </location>
</feature>
<feature type="transmembrane region" description="Helical" evidence="7">
    <location>
        <begin position="501"/>
        <end position="519"/>
    </location>
</feature>
<dbReference type="SUPFAM" id="SSF103473">
    <property type="entry name" value="MFS general substrate transporter"/>
    <property type="match status" value="1"/>
</dbReference>
<evidence type="ECO:0000256" key="6">
    <source>
        <dbReference type="SAM" id="MobiDB-lite"/>
    </source>
</evidence>
<keyword evidence="9" id="KW-1185">Reference proteome</keyword>
<reference evidence="8" key="2">
    <citation type="submission" date="2018-05" db="EMBL/GenBank/DDBJ databases">
        <title>OpunRS2 (Oryza punctata Reference Sequence Version 2).</title>
        <authorList>
            <person name="Zhang J."/>
            <person name="Kudrna D."/>
            <person name="Lee S."/>
            <person name="Talag J."/>
            <person name="Welchert J."/>
            <person name="Wing R.A."/>
        </authorList>
    </citation>
    <scope>NUCLEOTIDE SEQUENCE [LARGE SCALE GENOMIC DNA]</scope>
</reference>
<feature type="transmembrane region" description="Helical" evidence="7">
    <location>
        <begin position="463"/>
        <end position="480"/>
    </location>
</feature>
<dbReference type="eggNOG" id="KOG1237">
    <property type="taxonomic scope" value="Eukaryota"/>
</dbReference>
<dbReference type="Pfam" id="PF00854">
    <property type="entry name" value="PTR2"/>
    <property type="match status" value="1"/>
</dbReference>
<dbReference type="GO" id="GO:0022857">
    <property type="term" value="F:transmembrane transporter activity"/>
    <property type="evidence" value="ECO:0007669"/>
    <property type="project" value="InterPro"/>
</dbReference>
<evidence type="ECO:0000256" key="3">
    <source>
        <dbReference type="ARBA" id="ARBA00022692"/>
    </source>
</evidence>
<keyword evidence="3 7" id="KW-0812">Transmembrane</keyword>
<feature type="transmembrane region" description="Helical" evidence="7">
    <location>
        <begin position="299"/>
        <end position="318"/>
    </location>
</feature>
<proteinExistence type="inferred from homology"/>
<organism evidence="8">
    <name type="scientific">Oryza punctata</name>
    <name type="common">Red rice</name>
    <dbReference type="NCBI Taxonomy" id="4537"/>
    <lineage>
        <taxon>Eukaryota</taxon>
        <taxon>Viridiplantae</taxon>
        <taxon>Streptophyta</taxon>
        <taxon>Embryophyta</taxon>
        <taxon>Tracheophyta</taxon>
        <taxon>Spermatophyta</taxon>
        <taxon>Magnoliopsida</taxon>
        <taxon>Liliopsida</taxon>
        <taxon>Poales</taxon>
        <taxon>Poaceae</taxon>
        <taxon>BOP clade</taxon>
        <taxon>Oryzoideae</taxon>
        <taxon>Oryzeae</taxon>
        <taxon>Oryzinae</taxon>
        <taxon>Oryza</taxon>
    </lineage>
</organism>
<dbReference type="Gene3D" id="1.20.1250.20">
    <property type="entry name" value="MFS general substrate transporter like domains"/>
    <property type="match status" value="1"/>
</dbReference>